<dbReference type="AlphaFoldDB" id="A0A1S7LKW7"/>
<feature type="region of interest" description="Disordered" evidence="1">
    <location>
        <begin position="1"/>
        <end position="25"/>
    </location>
</feature>
<reference evidence="2" key="1">
    <citation type="submission" date="2015-04" db="EMBL/GenBank/DDBJ databases">
        <authorList>
            <person name="Syromyatnikov M.Y."/>
            <person name="Popov V.N."/>
        </authorList>
    </citation>
    <scope>NUCLEOTIDE SEQUENCE</scope>
    <source>
        <strain evidence="2">MO-1</strain>
    </source>
</reference>
<sequence>MGGHPLLTHGDPVENIEQMVADAQC</sequence>
<accession>A0A1S7LKW7</accession>
<dbReference type="EMBL" id="LO017727">
    <property type="protein sequence ID" value="CRH07545.1"/>
    <property type="molecule type" value="Genomic_DNA"/>
</dbReference>
<evidence type="ECO:0000313" key="2">
    <source>
        <dbReference type="EMBL" id="CRH07545.1"/>
    </source>
</evidence>
<proteinExistence type="predicted"/>
<protein>
    <submittedName>
        <fullName evidence="2">Uncharacterized protein</fullName>
    </submittedName>
</protein>
<organism evidence="2">
    <name type="scientific">Magnetococcus massalia (strain MO-1)</name>
    <dbReference type="NCBI Taxonomy" id="451514"/>
    <lineage>
        <taxon>Bacteria</taxon>
        <taxon>Pseudomonadati</taxon>
        <taxon>Pseudomonadota</taxon>
        <taxon>Magnetococcia</taxon>
        <taxon>Magnetococcales</taxon>
        <taxon>Magnetococcaceae</taxon>
        <taxon>Magnetococcus</taxon>
    </lineage>
</organism>
<name>A0A1S7LKW7_MAGMO</name>
<evidence type="ECO:0000256" key="1">
    <source>
        <dbReference type="SAM" id="MobiDB-lite"/>
    </source>
</evidence>
<gene>
    <name evidence="2" type="ORF">MAGMO_3408</name>
</gene>